<dbReference type="Gene3D" id="3.40.50.11220">
    <property type="match status" value="1"/>
</dbReference>
<sequence length="431" mass="43381">MPALIACYVCSVGGLPLARRVRAALAAAPWAASVGPVPPGPDAAPCRLYAPLRFCPADAAPFASLSVLLAETYRQYGAHIFVGAAGIAVRALAPLLAHKSVDPPVLVLDPAGAHVVSLLSGHWGGGNALARHLAALLGATPVITTASDALEAGGGKTWAGAAGGGTGAGDGAGRTNAAPAPGVPALDLLLQEAGLRLVDWGVLPRLQAALLEGRPLPLWDPCGALPPRPWLMRADTAAARAESALPPRQPDGALLLAAHYRRLPPAPGRLRVAVPRLYVGLGCRKGIPELAAADALCALCARLGLEPLAVAGLATVREKLAEPALQKLAALLRVPLRGFDAAALARCPVPHPSAAAGRRFGLPPFGVCEGAALLAAADTASVQGARLLAPKTVFQAALTLAVALGGPPPSALADGARAAASLPCPFTEERA</sequence>
<dbReference type="InterPro" id="IPR002750">
    <property type="entry name" value="CobE/GbiG_C"/>
</dbReference>
<dbReference type="STRING" id="571438.SAMN05192586_102148"/>
<name>A0A1G7J0U4_9BACT</name>
<feature type="domain" description="CobE/GbiG C-terminal" evidence="1">
    <location>
        <begin position="277"/>
        <end position="403"/>
    </location>
</feature>
<dbReference type="Pfam" id="PF11760">
    <property type="entry name" value="CbiG_N"/>
    <property type="match status" value="1"/>
</dbReference>
<evidence type="ECO:0000313" key="3">
    <source>
        <dbReference type="EMBL" id="SDF18511.1"/>
    </source>
</evidence>
<dbReference type="GO" id="GO:0016829">
    <property type="term" value="F:lyase activity"/>
    <property type="evidence" value="ECO:0007669"/>
    <property type="project" value="UniProtKB-KW"/>
</dbReference>
<dbReference type="RefSeq" id="WP_092152690.1">
    <property type="nucleotide sequence ID" value="NZ_FNBX01000002.1"/>
</dbReference>
<feature type="domain" description="Cobalamin synthesis G N-terminal" evidence="2">
    <location>
        <begin position="69"/>
        <end position="148"/>
    </location>
</feature>
<dbReference type="SUPFAM" id="SSF159672">
    <property type="entry name" value="CbiG N-terminal domain-like"/>
    <property type="match status" value="1"/>
</dbReference>
<proteinExistence type="predicted"/>
<dbReference type="InterPro" id="IPR052553">
    <property type="entry name" value="CbiG_hydrolase"/>
</dbReference>
<evidence type="ECO:0000259" key="1">
    <source>
        <dbReference type="Pfam" id="PF01890"/>
    </source>
</evidence>
<gene>
    <name evidence="3" type="ORF">SAMN05192586_102148</name>
</gene>
<organism evidence="3 4">
    <name type="scientific">Desulfovibrio legallii</name>
    <dbReference type="NCBI Taxonomy" id="571438"/>
    <lineage>
        <taxon>Bacteria</taxon>
        <taxon>Pseudomonadati</taxon>
        <taxon>Thermodesulfobacteriota</taxon>
        <taxon>Desulfovibrionia</taxon>
        <taxon>Desulfovibrionales</taxon>
        <taxon>Desulfovibrionaceae</taxon>
        <taxon>Desulfovibrio</taxon>
    </lineage>
</organism>
<keyword evidence="4" id="KW-1185">Reference proteome</keyword>
<evidence type="ECO:0000313" key="4">
    <source>
        <dbReference type="Proteomes" id="UP000199355"/>
    </source>
</evidence>
<dbReference type="OrthoDB" id="9781023at2"/>
<dbReference type="GO" id="GO:0009236">
    <property type="term" value="P:cobalamin biosynthetic process"/>
    <property type="evidence" value="ECO:0007669"/>
    <property type="project" value="InterPro"/>
</dbReference>
<protein>
    <submittedName>
        <fullName evidence="3">Cobalt-precorrin 5A acetaldehyde-lyase</fullName>
    </submittedName>
</protein>
<evidence type="ECO:0000259" key="2">
    <source>
        <dbReference type="Pfam" id="PF11760"/>
    </source>
</evidence>
<dbReference type="PANTHER" id="PTHR37477:SF1">
    <property type="entry name" value="COBALT-PRECORRIN-5A HYDROLASE"/>
    <property type="match status" value="1"/>
</dbReference>
<dbReference type="PANTHER" id="PTHR37477">
    <property type="entry name" value="COBALT-PRECORRIN-5A HYDROLASE"/>
    <property type="match status" value="1"/>
</dbReference>
<dbReference type="Gene3D" id="3.30.420.180">
    <property type="entry name" value="CobE/GbiG C-terminal domain"/>
    <property type="match status" value="1"/>
</dbReference>
<dbReference type="Pfam" id="PF01890">
    <property type="entry name" value="CbiG_C"/>
    <property type="match status" value="1"/>
</dbReference>
<dbReference type="SUPFAM" id="SSF159664">
    <property type="entry name" value="CobE/GbiG C-terminal domain-like"/>
    <property type="match status" value="1"/>
</dbReference>
<accession>A0A1G7J0U4</accession>
<dbReference type="InterPro" id="IPR021744">
    <property type="entry name" value="CbiG_N"/>
</dbReference>
<dbReference type="EMBL" id="FNBX01000002">
    <property type="protein sequence ID" value="SDF18511.1"/>
    <property type="molecule type" value="Genomic_DNA"/>
</dbReference>
<dbReference type="Proteomes" id="UP000199355">
    <property type="component" value="Unassembled WGS sequence"/>
</dbReference>
<dbReference type="InterPro" id="IPR036518">
    <property type="entry name" value="CobE/GbiG_C_sf"/>
</dbReference>
<dbReference type="AlphaFoldDB" id="A0A1G7J0U4"/>
<keyword evidence="3" id="KW-0456">Lyase</keyword>
<dbReference type="InterPro" id="IPR038029">
    <property type="entry name" value="GbiG_N_sf"/>
</dbReference>
<reference evidence="4" key="1">
    <citation type="submission" date="2016-10" db="EMBL/GenBank/DDBJ databases">
        <authorList>
            <person name="Varghese N."/>
            <person name="Submissions S."/>
        </authorList>
    </citation>
    <scope>NUCLEOTIDE SEQUENCE [LARGE SCALE GENOMIC DNA]</scope>
    <source>
        <strain evidence="4">KHC7</strain>
    </source>
</reference>